<dbReference type="EMBL" id="JBHTGR010000056">
    <property type="protein sequence ID" value="MFC7747834.1"/>
    <property type="molecule type" value="Genomic_DNA"/>
</dbReference>
<dbReference type="Gene3D" id="1.10.287.950">
    <property type="entry name" value="Methyl-accepting chemotaxis protein"/>
    <property type="match status" value="1"/>
</dbReference>
<dbReference type="SMART" id="SM00304">
    <property type="entry name" value="HAMP"/>
    <property type="match status" value="1"/>
</dbReference>
<proteinExistence type="inferred from homology"/>
<comment type="subcellular location">
    <subcellularLocation>
        <location evidence="1">Cell membrane</location>
    </subcellularLocation>
</comment>
<evidence type="ECO:0000256" key="2">
    <source>
        <dbReference type="ARBA" id="ARBA00022475"/>
    </source>
</evidence>
<dbReference type="Proteomes" id="UP001596620">
    <property type="component" value="Unassembled WGS sequence"/>
</dbReference>
<protein>
    <submittedName>
        <fullName evidence="11">Methyl-accepting chemotaxis protein</fullName>
    </submittedName>
</protein>
<feature type="compositionally biased region" description="Polar residues" evidence="7">
    <location>
        <begin position="184"/>
        <end position="201"/>
    </location>
</feature>
<dbReference type="InterPro" id="IPR004090">
    <property type="entry name" value="Chemotax_Me-accpt_rcpt"/>
</dbReference>
<dbReference type="SMART" id="SM00283">
    <property type="entry name" value="MA"/>
    <property type="match status" value="1"/>
</dbReference>
<feature type="region of interest" description="Disordered" evidence="7">
    <location>
        <begin position="164"/>
        <end position="201"/>
    </location>
</feature>
<reference evidence="12" key="1">
    <citation type="journal article" date="2019" name="Int. J. Syst. Evol. Microbiol.">
        <title>The Global Catalogue of Microorganisms (GCM) 10K type strain sequencing project: providing services to taxonomists for standard genome sequencing and annotation.</title>
        <authorList>
            <consortium name="The Broad Institute Genomics Platform"/>
            <consortium name="The Broad Institute Genome Sequencing Center for Infectious Disease"/>
            <person name="Wu L."/>
            <person name="Ma J."/>
        </authorList>
    </citation>
    <scope>NUCLEOTIDE SEQUENCE [LARGE SCALE GENOMIC DNA]</scope>
    <source>
        <strain evidence="12">JCM 30234</strain>
    </source>
</reference>
<organism evidence="11 12">
    <name type="scientific">Lentibacillus kimchii</name>
    <dbReference type="NCBI Taxonomy" id="1542911"/>
    <lineage>
        <taxon>Bacteria</taxon>
        <taxon>Bacillati</taxon>
        <taxon>Bacillota</taxon>
        <taxon>Bacilli</taxon>
        <taxon>Bacillales</taxon>
        <taxon>Bacillaceae</taxon>
        <taxon>Lentibacillus</taxon>
    </lineage>
</organism>
<dbReference type="InterPro" id="IPR003660">
    <property type="entry name" value="HAMP_dom"/>
</dbReference>
<comment type="caution">
    <text evidence="11">The sequence shown here is derived from an EMBL/GenBank/DDBJ whole genome shotgun (WGS) entry which is preliminary data.</text>
</comment>
<evidence type="ECO:0000256" key="8">
    <source>
        <dbReference type="SAM" id="Phobius"/>
    </source>
</evidence>
<accession>A0ABW2UZ40</accession>
<keyword evidence="3 8" id="KW-0472">Membrane</keyword>
<name>A0ABW2UZ40_9BACI</name>
<dbReference type="SUPFAM" id="SSF58104">
    <property type="entry name" value="Methyl-accepting chemotaxis protein (MCP) signaling domain"/>
    <property type="match status" value="1"/>
</dbReference>
<evidence type="ECO:0000313" key="12">
    <source>
        <dbReference type="Proteomes" id="UP001596620"/>
    </source>
</evidence>
<evidence type="ECO:0000256" key="7">
    <source>
        <dbReference type="SAM" id="MobiDB-lite"/>
    </source>
</evidence>
<feature type="domain" description="Methyl-accepting transducer" evidence="9">
    <location>
        <begin position="143"/>
        <end position="393"/>
    </location>
</feature>
<feature type="transmembrane region" description="Helical" evidence="8">
    <location>
        <begin position="12"/>
        <end position="36"/>
    </location>
</feature>
<dbReference type="InterPro" id="IPR004089">
    <property type="entry name" value="MCPsignal_dom"/>
</dbReference>
<dbReference type="PROSITE" id="PS50111">
    <property type="entry name" value="CHEMOTAXIS_TRANSDUC_2"/>
    <property type="match status" value="1"/>
</dbReference>
<dbReference type="PRINTS" id="PR00260">
    <property type="entry name" value="CHEMTRNSDUCR"/>
</dbReference>
<evidence type="ECO:0000256" key="1">
    <source>
        <dbReference type="ARBA" id="ARBA00004236"/>
    </source>
</evidence>
<feature type="region of interest" description="Disordered" evidence="7">
    <location>
        <begin position="429"/>
        <end position="454"/>
    </location>
</feature>
<feature type="domain" description="HAMP" evidence="10">
    <location>
        <begin position="71"/>
        <end position="124"/>
    </location>
</feature>
<dbReference type="PANTHER" id="PTHR32089">
    <property type="entry name" value="METHYL-ACCEPTING CHEMOTAXIS PROTEIN MCPB"/>
    <property type="match status" value="1"/>
</dbReference>
<dbReference type="Pfam" id="PF00672">
    <property type="entry name" value="HAMP"/>
    <property type="match status" value="1"/>
</dbReference>
<dbReference type="PROSITE" id="PS50885">
    <property type="entry name" value="HAMP"/>
    <property type="match status" value="1"/>
</dbReference>
<keyword evidence="2" id="KW-1003">Cell membrane</keyword>
<dbReference type="RefSeq" id="WP_382360258.1">
    <property type="nucleotide sequence ID" value="NZ_JBHTGR010000056.1"/>
</dbReference>
<feature type="compositionally biased region" description="Polar residues" evidence="7">
    <location>
        <begin position="165"/>
        <end position="176"/>
    </location>
</feature>
<evidence type="ECO:0000256" key="3">
    <source>
        <dbReference type="ARBA" id="ARBA00023136"/>
    </source>
</evidence>
<keyword evidence="8" id="KW-0812">Transmembrane</keyword>
<evidence type="ECO:0000259" key="9">
    <source>
        <dbReference type="PROSITE" id="PS50111"/>
    </source>
</evidence>
<evidence type="ECO:0000313" key="11">
    <source>
        <dbReference type="EMBL" id="MFC7747834.1"/>
    </source>
</evidence>
<dbReference type="Gene3D" id="6.10.340.10">
    <property type="match status" value="1"/>
</dbReference>
<evidence type="ECO:0000256" key="5">
    <source>
        <dbReference type="ARBA" id="ARBA00029447"/>
    </source>
</evidence>
<dbReference type="Pfam" id="PF00015">
    <property type="entry name" value="MCPsignal"/>
    <property type="match status" value="1"/>
</dbReference>
<dbReference type="CDD" id="cd06225">
    <property type="entry name" value="HAMP"/>
    <property type="match status" value="1"/>
</dbReference>
<evidence type="ECO:0000259" key="10">
    <source>
        <dbReference type="PROSITE" id="PS50885"/>
    </source>
</evidence>
<evidence type="ECO:0000256" key="6">
    <source>
        <dbReference type="PROSITE-ProRule" id="PRU00284"/>
    </source>
</evidence>
<feature type="transmembrane region" description="Helical" evidence="8">
    <location>
        <begin position="48"/>
        <end position="70"/>
    </location>
</feature>
<sequence length="454" mass="49158">MKQHYRFSLRVKLVGLVTLLATITYSVSALFIYVFYDYVQTFWAISEQWFTIITLVLGIIWSGILAYFAARYITKPLEKLKDSATNAADGHLQQTIDIPKSEDEIRSLSIAFKTMLDNLTGMVQNIDEHAAATNQSVSRIKSAAEQAAHHGKQVDASIDEISKGAENSSESIQQTAEAVEEASQLAQGVQTKASESQEKSSQMLKMLSDSRAIVSELVTGISQLASEQEKSLEDVDHLKEHTVQIESIITMVGDIAEQTNLLALNASIEAARAGEQGKGFAVVAEEIRKLADQSASAVKDISDLIKTVQGDAQSVVTSMNEHVAYARQEVENGKKTDSAIDDMSKSVHDTASVIEDISAYVDKQLNSIQATSEQSQEVAAVAEETSAGAEEVNASIQEQAGTLAEMDTMTAELEKQAGALTEQVQQFHIEHDQDEEASDDGVTTASQAGYGRAG</sequence>
<evidence type="ECO:0000256" key="4">
    <source>
        <dbReference type="ARBA" id="ARBA00023224"/>
    </source>
</evidence>
<dbReference type="PANTHER" id="PTHR32089:SF112">
    <property type="entry name" value="LYSOZYME-LIKE PROTEIN-RELATED"/>
    <property type="match status" value="1"/>
</dbReference>
<gene>
    <name evidence="11" type="ORF">ACFQU8_11615</name>
</gene>
<keyword evidence="8" id="KW-1133">Transmembrane helix</keyword>
<keyword evidence="4 6" id="KW-0807">Transducer</keyword>
<keyword evidence="12" id="KW-1185">Reference proteome</keyword>
<comment type="similarity">
    <text evidence="5">Belongs to the methyl-accepting chemotaxis (MCP) protein family.</text>
</comment>